<name>A0A1E3L7C0_9BACL</name>
<accession>A0A1E3L7C0</accession>
<protein>
    <submittedName>
        <fullName evidence="2">Uncharacterized protein</fullName>
    </submittedName>
</protein>
<dbReference type="EMBL" id="MDER01000032">
    <property type="protein sequence ID" value="ODP29065.1"/>
    <property type="molecule type" value="Genomic_DNA"/>
</dbReference>
<dbReference type="InterPro" id="IPR015943">
    <property type="entry name" value="WD40/YVTN_repeat-like_dom_sf"/>
</dbReference>
<evidence type="ECO:0000313" key="3">
    <source>
        <dbReference type="Proteomes" id="UP000094578"/>
    </source>
</evidence>
<dbReference type="RefSeq" id="WP_069327009.1">
    <property type="nucleotide sequence ID" value="NZ_MDER01000032.1"/>
</dbReference>
<reference evidence="2 3" key="1">
    <citation type="submission" date="2016-08" db="EMBL/GenBank/DDBJ databases">
        <title>Genome sequencing of Paenibacillus sp. TI45-13ar, isolated from Korean traditional nuruk.</title>
        <authorList>
            <person name="Kim S.-J."/>
        </authorList>
    </citation>
    <scope>NUCLEOTIDE SEQUENCE [LARGE SCALE GENOMIC DNA]</scope>
    <source>
        <strain evidence="2 3">TI45-13ar</strain>
    </source>
</reference>
<dbReference type="Proteomes" id="UP000094578">
    <property type="component" value="Unassembled WGS sequence"/>
</dbReference>
<evidence type="ECO:0000256" key="1">
    <source>
        <dbReference type="SAM" id="SignalP"/>
    </source>
</evidence>
<dbReference type="STRING" id="1886670.PTI45_01576"/>
<dbReference type="Gene3D" id="2.130.10.10">
    <property type="entry name" value="YVTN repeat-like/Quinoprotein amine dehydrogenase"/>
    <property type="match status" value="1"/>
</dbReference>
<comment type="caution">
    <text evidence="2">The sequence shown here is derived from an EMBL/GenBank/DDBJ whole genome shotgun (WGS) entry which is preliminary data.</text>
</comment>
<dbReference type="InterPro" id="IPR011047">
    <property type="entry name" value="Quinoprotein_ADH-like_sf"/>
</dbReference>
<evidence type="ECO:0000313" key="2">
    <source>
        <dbReference type="EMBL" id="ODP29065.1"/>
    </source>
</evidence>
<sequence length="394" mass="45642">MKKRIICVLATSVLLSSFSSIASAKEWSTLSNPQWTQSTKDEFLDVKNDIHLATDQKLVYLHMQDEKTYTKIWNYDTLNAVDPDTGKTKWIFPFFKEGIGYLTTEYPFMYGKNGTTYAYFESNRLLYSINAKGKQNWMIELPEQQHPDAVWNNPVHLMKDGTLLYIVPKSTKTGNETTIVYGYNKNGKQIFKKLISGHVEKVTDTYVIVQNQSVSFNYFKSDVYNTAMKRLYRYEFPKGATTDIGYTIVWDDGTVLFRADLPKTGNRLIAISPQGKVLWTREVPGNAEIREVGNYYIVYVDKTVSLYDSKGFVAKHAFDHIDDEVPIYPSARMTDDHKIWLDLVIEQYVLDPKDMSVIQNFKLNNEDTKIMQYDNNIVYTLEESKNKVSKYQLK</sequence>
<keyword evidence="3" id="KW-1185">Reference proteome</keyword>
<dbReference type="AlphaFoldDB" id="A0A1E3L7C0"/>
<proteinExistence type="predicted"/>
<dbReference type="SUPFAM" id="SSF50998">
    <property type="entry name" value="Quinoprotein alcohol dehydrogenase-like"/>
    <property type="match status" value="1"/>
</dbReference>
<organism evidence="2 3">
    <name type="scientific">Paenibacillus nuruki</name>
    <dbReference type="NCBI Taxonomy" id="1886670"/>
    <lineage>
        <taxon>Bacteria</taxon>
        <taxon>Bacillati</taxon>
        <taxon>Bacillota</taxon>
        <taxon>Bacilli</taxon>
        <taxon>Bacillales</taxon>
        <taxon>Paenibacillaceae</taxon>
        <taxon>Paenibacillus</taxon>
    </lineage>
</organism>
<gene>
    <name evidence="2" type="ORF">PTI45_01576</name>
</gene>
<keyword evidence="1" id="KW-0732">Signal</keyword>
<feature type="signal peptide" evidence="1">
    <location>
        <begin position="1"/>
        <end position="24"/>
    </location>
</feature>
<feature type="chain" id="PRO_5009131356" evidence="1">
    <location>
        <begin position="25"/>
        <end position="394"/>
    </location>
</feature>